<feature type="compositionally biased region" description="Low complexity" evidence="1">
    <location>
        <begin position="289"/>
        <end position="305"/>
    </location>
</feature>
<dbReference type="STRING" id="1121279.SAMN02745887_02506"/>
<keyword evidence="4" id="KW-1185">Reference proteome</keyword>
<gene>
    <name evidence="3" type="ORF">SAMN02745887_02506</name>
</gene>
<reference evidence="3 4" key="1">
    <citation type="submission" date="2016-11" db="EMBL/GenBank/DDBJ databases">
        <authorList>
            <person name="Jaros S."/>
            <person name="Januszkiewicz K."/>
            <person name="Wedrychowicz H."/>
        </authorList>
    </citation>
    <scope>NUCLEOTIDE SEQUENCE [LARGE SCALE GENOMIC DNA]</scope>
    <source>
        <strain evidence="3 4">DSM 18899</strain>
    </source>
</reference>
<proteinExistence type="predicted"/>
<feature type="region of interest" description="Disordered" evidence="1">
    <location>
        <begin position="272"/>
        <end position="395"/>
    </location>
</feature>
<accession>A0A1K2HLJ7</accession>
<feature type="compositionally biased region" description="Polar residues" evidence="1">
    <location>
        <begin position="314"/>
        <end position="327"/>
    </location>
</feature>
<dbReference type="OrthoDB" id="5526765at2"/>
<dbReference type="InterPro" id="IPR045361">
    <property type="entry name" value="CIS_tube_prot_N"/>
</dbReference>
<protein>
    <recommendedName>
        <fullName evidence="2">Contractile injection system tube protein N-terminal domain-containing protein</fullName>
    </recommendedName>
</protein>
<evidence type="ECO:0000313" key="4">
    <source>
        <dbReference type="Proteomes" id="UP000186513"/>
    </source>
</evidence>
<dbReference type="AlphaFoldDB" id="A0A1K2HLJ7"/>
<sequence>MELAKASLCEISADEACRHVGDPVAVQFNPTSLRVSISNRSAGGQQAGAQARQRPGTGEMQVSFDLVFDTADLGSTENPVPVTDKTVLVEKFVRPRGNTAAQQTPPRVEFAWGSFLVQGVMESANIELDLFSHNGTPLRAKVAVSIKGQDPRYQYQPSPAASGAPASQNAPGAALPADTPPGTPGTRGNRPAADESGTVAQAMPGESLQQLAARNGLDPAAWRALAASVANPLNLPAGFEVALPAALSLGGSAGGQDVAAQAAQLPLLASRSSPLNDATEPSSKPAQHSAGAASLRAGLALSAQGGAQGAMRQLQGQREQASQQTSKLGFGMAPTSAPAAQPSPRPYGAGLPLRSLYGDADDRLPVSSDPTRPGWEALAPTPAQTSRALDRLQPRDPCRCNCGPRKA</sequence>
<feature type="region of interest" description="Disordered" evidence="1">
    <location>
        <begin position="151"/>
        <end position="197"/>
    </location>
</feature>
<dbReference type="Proteomes" id="UP000186513">
    <property type="component" value="Unassembled WGS sequence"/>
</dbReference>
<evidence type="ECO:0000256" key="1">
    <source>
        <dbReference type="SAM" id="MobiDB-lite"/>
    </source>
</evidence>
<dbReference type="Pfam" id="PF19266">
    <property type="entry name" value="CIS_tube"/>
    <property type="match status" value="1"/>
</dbReference>
<evidence type="ECO:0000313" key="3">
    <source>
        <dbReference type="EMBL" id="SFZ77587.1"/>
    </source>
</evidence>
<evidence type="ECO:0000259" key="2">
    <source>
        <dbReference type="Pfam" id="PF19266"/>
    </source>
</evidence>
<feature type="compositionally biased region" description="Low complexity" evidence="1">
    <location>
        <begin position="333"/>
        <end position="342"/>
    </location>
</feature>
<feature type="compositionally biased region" description="Low complexity" evidence="1">
    <location>
        <begin position="156"/>
        <end position="177"/>
    </location>
</feature>
<dbReference type="EMBL" id="FPKR01000009">
    <property type="protein sequence ID" value="SFZ77587.1"/>
    <property type="molecule type" value="Genomic_DNA"/>
</dbReference>
<organism evidence="3 4">
    <name type="scientific">Chitinimonas taiwanensis DSM 18899</name>
    <dbReference type="NCBI Taxonomy" id="1121279"/>
    <lineage>
        <taxon>Bacteria</taxon>
        <taxon>Pseudomonadati</taxon>
        <taxon>Pseudomonadota</taxon>
        <taxon>Betaproteobacteria</taxon>
        <taxon>Neisseriales</taxon>
        <taxon>Chitinibacteraceae</taxon>
        <taxon>Chitinimonas</taxon>
    </lineage>
</organism>
<feature type="domain" description="Contractile injection system tube protein N-terminal" evidence="2">
    <location>
        <begin position="2"/>
        <end position="150"/>
    </location>
</feature>
<name>A0A1K2HLJ7_9NEIS</name>
<dbReference type="RefSeq" id="WP_072429008.1">
    <property type="nucleotide sequence ID" value="NZ_FPKR01000009.1"/>
</dbReference>